<dbReference type="EMBL" id="JBBJCI010000342">
    <property type="protein sequence ID" value="KAK7234169.1"/>
    <property type="molecule type" value="Genomic_DNA"/>
</dbReference>
<comment type="caution">
    <text evidence="4">The sequence shown here is derived from an EMBL/GenBank/DDBJ whole genome shotgun (WGS) entry which is preliminary data.</text>
</comment>
<dbReference type="PROSITE" id="PS00018">
    <property type="entry name" value="EF_HAND_1"/>
    <property type="match status" value="1"/>
</dbReference>
<dbReference type="SMART" id="SM00054">
    <property type="entry name" value="EFh"/>
    <property type="match status" value="2"/>
</dbReference>
<protein>
    <recommendedName>
        <fullName evidence="3">EF-hand domain-containing protein</fullName>
    </recommendedName>
</protein>
<dbReference type="InterPro" id="IPR011992">
    <property type="entry name" value="EF-hand-dom_pair"/>
</dbReference>
<proteinExistence type="predicted"/>
<keyword evidence="5" id="KW-1185">Reference proteome</keyword>
<reference evidence="4 5" key="1">
    <citation type="submission" date="2024-03" db="EMBL/GenBank/DDBJ databases">
        <title>Aureococcus anophagefferens CCMP1851 and Kratosvirus quantuckense: Draft genome of a second virus-susceptible host strain in the model system.</title>
        <authorList>
            <person name="Chase E."/>
            <person name="Truchon A.R."/>
            <person name="Schepens W."/>
            <person name="Wilhelm S.W."/>
        </authorList>
    </citation>
    <scope>NUCLEOTIDE SEQUENCE [LARGE SCALE GENOMIC DNA]</scope>
    <source>
        <strain evidence="4 5">CCMP1851</strain>
    </source>
</reference>
<keyword evidence="1" id="KW-0106">Calcium</keyword>
<dbReference type="InterPro" id="IPR002048">
    <property type="entry name" value="EF_hand_dom"/>
</dbReference>
<feature type="domain" description="EF-hand" evidence="3">
    <location>
        <begin position="26"/>
        <end position="61"/>
    </location>
</feature>
<dbReference type="PROSITE" id="PS50222">
    <property type="entry name" value="EF_HAND_2"/>
    <property type="match status" value="1"/>
</dbReference>
<dbReference type="InterPro" id="IPR018247">
    <property type="entry name" value="EF_Hand_1_Ca_BS"/>
</dbReference>
<evidence type="ECO:0000313" key="5">
    <source>
        <dbReference type="Proteomes" id="UP001363151"/>
    </source>
</evidence>
<evidence type="ECO:0000256" key="1">
    <source>
        <dbReference type="ARBA" id="ARBA00022837"/>
    </source>
</evidence>
<gene>
    <name evidence="4" type="ORF">SO694_0042203</name>
</gene>
<dbReference type="Proteomes" id="UP001363151">
    <property type="component" value="Unassembled WGS sequence"/>
</dbReference>
<evidence type="ECO:0000313" key="4">
    <source>
        <dbReference type="EMBL" id="KAK7234169.1"/>
    </source>
</evidence>
<dbReference type="SUPFAM" id="SSF47473">
    <property type="entry name" value="EF-hand"/>
    <property type="match status" value="1"/>
</dbReference>
<evidence type="ECO:0000256" key="2">
    <source>
        <dbReference type="SAM" id="SignalP"/>
    </source>
</evidence>
<dbReference type="Pfam" id="PF13202">
    <property type="entry name" value="EF-hand_5"/>
    <property type="match status" value="2"/>
</dbReference>
<dbReference type="Gene3D" id="1.10.238.10">
    <property type="entry name" value="EF-hand"/>
    <property type="match status" value="1"/>
</dbReference>
<accession>A0ABR1FNL3</accession>
<organism evidence="4 5">
    <name type="scientific">Aureococcus anophagefferens</name>
    <name type="common">Harmful bloom alga</name>
    <dbReference type="NCBI Taxonomy" id="44056"/>
    <lineage>
        <taxon>Eukaryota</taxon>
        <taxon>Sar</taxon>
        <taxon>Stramenopiles</taxon>
        <taxon>Ochrophyta</taxon>
        <taxon>Pelagophyceae</taxon>
        <taxon>Pelagomonadales</taxon>
        <taxon>Pelagomonadaceae</taxon>
        <taxon>Aureococcus</taxon>
    </lineage>
</organism>
<feature type="signal peptide" evidence="2">
    <location>
        <begin position="1"/>
        <end position="24"/>
    </location>
</feature>
<name>A0ABR1FNL3_AURAN</name>
<keyword evidence="2" id="KW-0732">Signal</keyword>
<evidence type="ECO:0000259" key="3">
    <source>
        <dbReference type="PROSITE" id="PS50222"/>
    </source>
</evidence>
<feature type="chain" id="PRO_5046262176" description="EF-hand domain-containing protein" evidence="2">
    <location>
        <begin position="25"/>
        <end position="121"/>
    </location>
</feature>
<sequence length="121" mass="12690">MMTSRAARWLLAALAALGAAPAAADDGLDMAKMYFGMLDTDADGKVSRPELDTFVTNMMAMSGVPDLADDPALPAMIDTAFAMSDADKSGFVSLEEAAVTQEEITKMVGAFMAEKMQGADL</sequence>